<evidence type="ECO:0000256" key="3">
    <source>
        <dbReference type="ARBA" id="ARBA00022475"/>
    </source>
</evidence>
<dbReference type="GO" id="GO:0098797">
    <property type="term" value="C:plasma membrane protein complex"/>
    <property type="evidence" value="ECO:0007669"/>
    <property type="project" value="TreeGrafter"/>
</dbReference>
<keyword evidence="6 7" id="KW-0472">Membrane</keyword>
<feature type="transmembrane region" description="Helical" evidence="7">
    <location>
        <begin position="242"/>
        <end position="265"/>
    </location>
</feature>
<dbReference type="PANTHER" id="PTHR30489:SF0">
    <property type="entry name" value="LIPOPROTEIN-RELEASING SYSTEM TRANSMEMBRANE PROTEIN LOLE"/>
    <property type="match status" value="1"/>
</dbReference>
<reference evidence="9" key="1">
    <citation type="submission" date="2020-10" db="EMBL/GenBank/DDBJ databases">
        <authorList>
            <person name="Gilroy R."/>
        </authorList>
    </citation>
    <scope>NUCLEOTIDE SEQUENCE</scope>
    <source>
        <strain evidence="9">11167</strain>
    </source>
</reference>
<evidence type="ECO:0000313" key="9">
    <source>
        <dbReference type="EMBL" id="MBO8442746.1"/>
    </source>
</evidence>
<dbReference type="InterPro" id="IPR003838">
    <property type="entry name" value="ABC3_permease_C"/>
</dbReference>
<feature type="transmembrane region" description="Helical" evidence="7">
    <location>
        <begin position="297"/>
        <end position="319"/>
    </location>
</feature>
<evidence type="ECO:0000259" key="8">
    <source>
        <dbReference type="Pfam" id="PF02687"/>
    </source>
</evidence>
<comment type="similarity">
    <text evidence="2">Belongs to the ABC-4 integral membrane protein family. LolC/E subfamily.</text>
</comment>
<proteinExistence type="inferred from homology"/>
<dbReference type="PANTHER" id="PTHR30489">
    <property type="entry name" value="LIPOPROTEIN-RELEASING SYSTEM TRANSMEMBRANE PROTEIN LOLE"/>
    <property type="match status" value="1"/>
</dbReference>
<organism evidence="9 10">
    <name type="scientific">Candidatus Aphodenecus pullistercoris</name>
    <dbReference type="NCBI Taxonomy" id="2840669"/>
    <lineage>
        <taxon>Bacteria</taxon>
        <taxon>Pseudomonadati</taxon>
        <taxon>Spirochaetota</taxon>
        <taxon>Spirochaetia</taxon>
        <taxon>Spirochaetales</taxon>
        <taxon>Candidatus Aphodenecus</taxon>
    </lineage>
</organism>
<evidence type="ECO:0000256" key="5">
    <source>
        <dbReference type="ARBA" id="ARBA00022989"/>
    </source>
</evidence>
<dbReference type="AlphaFoldDB" id="A0A9D9E7Q0"/>
<comment type="subcellular location">
    <subcellularLocation>
        <location evidence="1">Cell membrane</location>
        <topology evidence="1">Multi-pass membrane protein</topology>
    </subcellularLocation>
</comment>
<evidence type="ECO:0000256" key="4">
    <source>
        <dbReference type="ARBA" id="ARBA00022692"/>
    </source>
</evidence>
<sequence length="379" mass="40666">MRPSLAFYVRRKAGRGQSLGWKLRTSLSTLLVVFIMMALSFSMSFIRSMADGLEDVLQLLGGGSVTCLAEPEASMLPDEAIVSAVESTSALAYSGDATALVSVKGVDEDYFFPSRREALDVQIVENPTSLHSVVVSRQLADQLGVEAGGRMALMLFDSSLGRARPVYLFIGGTYNTGYGEFDSVLVFTSRAIIDGQSSWEVMTEGDADALASSLSSAGIPSMSYRQANRSIWANIQLSVTSLSVIVILIAFLAGFFALSLAAEYIERDRRDIAFMLLMGTSSREMESCYVRITLKRVAVAATAGTILGLVLASIAIPLLSHLDASAFPALQSYVTNFSLHIPVLMLIAMVIAMLLSASVSLHLSLRKALGSSLRQALLS</sequence>
<accession>A0A9D9E7Q0</accession>
<keyword evidence="4 7" id="KW-0812">Transmembrane</keyword>
<feature type="domain" description="ABC3 transporter permease C-terminal" evidence="8">
    <location>
        <begin position="244"/>
        <end position="370"/>
    </location>
</feature>
<reference evidence="9" key="2">
    <citation type="journal article" date="2021" name="PeerJ">
        <title>Extensive microbial diversity within the chicken gut microbiome revealed by metagenomics and culture.</title>
        <authorList>
            <person name="Gilroy R."/>
            <person name="Ravi A."/>
            <person name="Getino M."/>
            <person name="Pursley I."/>
            <person name="Horton D.L."/>
            <person name="Alikhan N.F."/>
            <person name="Baker D."/>
            <person name="Gharbi K."/>
            <person name="Hall N."/>
            <person name="Watson M."/>
            <person name="Adriaenssens E.M."/>
            <person name="Foster-Nyarko E."/>
            <person name="Jarju S."/>
            <person name="Secka A."/>
            <person name="Antonio M."/>
            <person name="Oren A."/>
            <person name="Chaudhuri R.R."/>
            <person name="La Ragione R."/>
            <person name="Hildebrand F."/>
            <person name="Pallen M.J."/>
        </authorList>
    </citation>
    <scope>NUCLEOTIDE SEQUENCE</scope>
    <source>
        <strain evidence="9">11167</strain>
    </source>
</reference>
<evidence type="ECO:0000256" key="6">
    <source>
        <dbReference type="ARBA" id="ARBA00023136"/>
    </source>
</evidence>
<dbReference type="InterPro" id="IPR051447">
    <property type="entry name" value="Lipoprotein-release_system"/>
</dbReference>
<feature type="transmembrane region" description="Helical" evidence="7">
    <location>
        <begin position="21"/>
        <end position="41"/>
    </location>
</feature>
<comment type="caution">
    <text evidence="9">The sequence shown here is derived from an EMBL/GenBank/DDBJ whole genome shotgun (WGS) entry which is preliminary data.</text>
</comment>
<evidence type="ECO:0000256" key="7">
    <source>
        <dbReference type="SAM" id="Phobius"/>
    </source>
</evidence>
<gene>
    <name evidence="9" type="ORF">IAC42_03175</name>
</gene>
<evidence type="ECO:0000256" key="2">
    <source>
        <dbReference type="ARBA" id="ARBA00005236"/>
    </source>
</evidence>
<dbReference type="GO" id="GO:0044874">
    <property type="term" value="P:lipoprotein localization to outer membrane"/>
    <property type="evidence" value="ECO:0007669"/>
    <property type="project" value="TreeGrafter"/>
</dbReference>
<keyword evidence="3" id="KW-1003">Cell membrane</keyword>
<dbReference type="Pfam" id="PF02687">
    <property type="entry name" value="FtsX"/>
    <property type="match status" value="1"/>
</dbReference>
<evidence type="ECO:0000313" key="10">
    <source>
        <dbReference type="Proteomes" id="UP000823633"/>
    </source>
</evidence>
<name>A0A9D9E7Q0_9SPIR</name>
<dbReference type="Proteomes" id="UP000823633">
    <property type="component" value="Unassembled WGS sequence"/>
</dbReference>
<evidence type="ECO:0000256" key="1">
    <source>
        <dbReference type="ARBA" id="ARBA00004651"/>
    </source>
</evidence>
<keyword evidence="5 7" id="KW-1133">Transmembrane helix</keyword>
<protein>
    <recommendedName>
        <fullName evidence="8">ABC3 transporter permease C-terminal domain-containing protein</fullName>
    </recommendedName>
</protein>
<feature type="transmembrane region" description="Helical" evidence="7">
    <location>
        <begin position="339"/>
        <end position="365"/>
    </location>
</feature>
<dbReference type="EMBL" id="JADIMU010000020">
    <property type="protein sequence ID" value="MBO8442746.1"/>
    <property type="molecule type" value="Genomic_DNA"/>
</dbReference>